<sequence>MRSFTKAAVAAFVFALPTAPAFAQALPDAKIAVVDSERIFRDCTACKAATAQLQTQRTQLQSLATSLGQPLQTEAQSLQTAVTAAKGNPDAALQTRIRTFEQRQQQAQQQIGQQEQQVQRNIAYVREQIGTRLGPIITQIAQQRGATLAIDKGSSFFNAPATEITDAVLASLNASLPSVSVTAPAQAAPAAAPAAGARPAPTGR</sequence>
<evidence type="ECO:0000256" key="2">
    <source>
        <dbReference type="ARBA" id="ARBA00022729"/>
    </source>
</evidence>
<dbReference type="GO" id="GO:0050821">
    <property type="term" value="P:protein stabilization"/>
    <property type="evidence" value="ECO:0007669"/>
    <property type="project" value="TreeGrafter"/>
</dbReference>
<dbReference type="GO" id="GO:0051082">
    <property type="term" value="F:unfolded protein binding"/>
    <property type="evidence" value="ECO:0007669"/>
    <property type="project" value="InterPro"/>
</dbReference>
<evidence type="ECO:0000256" key="3">
    <source>
        <dbReference type="SAM" id="MobiDB-lite"/>
    </source>
</evidence>
<dbReference type="Proteomes" id="UP000248614">
    <property type="component" value="Unassembled WGS sequence"/>
</dbReference>
<evidence type="ECO:0000313" key="6">
    <source>
        <dbReference type="Proteomes" id="UP000248614"/>
    </source>
</evidence>
<feature type="compositionally biased region" description="Low complexity" evidence="3">
    <location>
        <begin position="183"/>
        <end position="204"/>
    </location>
</feature>
<protein>
    <submittedName>
        <fullName evidence="5">Outer membrane chaperone Skp</fullName>
    </submittedName>
</protein>
<feature type="chain" id="PRO_5015839421" evidence="4">
    <location>
        <begin position="24"/>
        <end position="204"/>
    </location>
</feature>
<name>A0A2W4ZD11_9SPHN</name>
<comment type="similarity">
    <text evidence="1">Belongs to the Skp family.</text>
</comment>
<reference evidence="5 6" key="1">
    <citation type="submission" date="2017-08" db="EMBL/GenBank/DDBJ databases">
        <title>Infants hospitalized years apart are colonized by the same room-sourced microbial strains.</title>
        <authorList>
            <person name="Brooks B."/>
            <person name="Olm M.R."/>
            <person name="Firek B.A."/>
            <person name="Baker R."/>
            <person name="Thomas B.C."/>
            <person name="Morowitz M.J."/>
            <person name="Banfield J.F."/>
        </authorList>
    </citation>
    <scope>NUCLEOTIDE SEQUENCE [LARGE SCALE GENOMIC DNA]</scope>
    <source>
        <strain evidence="5">S2_018_000_R3_110</strain>
    </source>
</reference>
<organism evidence="5 6">
    <name type="scientific">Sphingomonas hengshuiensis</name>
    <dbReference type="NCBI Taxonomy" id="1609977"/>
    <lineage>
        <taxon>Bacteria</taxon>
        <taxon>Pseudomonadati</taxon>
        <taxon>Pseudomonadota</taxon>
        <taxon>Alphaproteobacteria</taxon>
        <taxon>Sphingomonadales</taxon>
        <taxon>Sphingomonadaceae</taxon>
        <taxon>Sphingomonas</taxon>
    </lineage>
</organism>
<proteinExistence type="inferred from homology"/>
<dbReference type="EMBL" id="QFNF01000004">
    <property type="protein sequence ID" value="PZO80194.1"/>
    <property type="molecule type" value="Genomic_DNA"/>
</dbReference>
<keyword evidence="2 4" id="KW-0732">Signal</keyword>
<dbReference type="Gene3D" id="3.30.910.20">
    <property type="entry name" value="Skp domain"/>
    <property type="match status" value="1"/>
</dbReference>
<feature type="signal peptide" evidence="4">
    <location>
        <begin position="1"/>
        <end position="23"/>
    </location>
</feature>
<feature type="region of interest" description="Disordered" evidence="3">
    <location>
        <begin position="182"/>
        <end position="204"/>
    </location>
</feature>
<evidence type="ECO:0000313" key="5">
    <source>
        <dbReference type="EMBL" id="PZO80194.1"/>
    </source>
</evidence>
<dbReference type="InterPro" id="IPR024930">
    <property type="entry name" value="Skp_dom_sf"/>
</dbReference>
<dbReference type="AlphaFoldDB" id="A0A2W4ZD11"/>
<dbReference type="PANTHER" id="PTHR35089">
    <property type="entry name" value="CHAPERONE PROTEIN SKP"/>
    <property type="match status" value="1"/>
</dbReference>
<dbReference type="Pfam" id="PF03938">
    <property type="entry name" value="OmpH"/>
    <property type="match status" value="1"/>
</dbReference>
<dbReference type="GO" id="GO:0005829">
    <property type="term" value="C:cytosol"/>
    <property type="evidence" value="ECO:0007669"/>
    <property type="project" value="TreeGrafter"/>
</dbReference>
<evidence type="ECO:0000256" key="4">
    <source>
        <dbReference type="SAM" id="SignalP"/>
    </source>
</evidence>
<accession>A0A2W4ZD11</accession>
<dbReference type="InterPro" id="IPR005632">
    <property type="entry name" value="Chaperone_Skp"/>
</dbReference>
<gene>
    <name evidence="5" type="ORF">DI632_03045</name>
</gene>
<evidence type="ECO:0000256" key="1">
    <source>
        <dbReference type="ARBA" id="ARBA00009091"/>
    </source>
</evidence>
<dbReference type="SUPFAM" id="SSF111384">
    <property type="entry name" value="OmpH-like"/>
    <property type="match status" value="1"/>
</dbReference>
<dbReference type="PANTHER" id="PTHR35089:SF1">
    <property type="entry name" value="CHAPERONE PROTEIN SKP"/>
    <property type="match status" value="1"/>
</dbReference>
<comment type="caution">
    <text evidence="5">The sequence shown here is derived from an EMBL/GenBank/DDBJ whole genome shotgun (WGS) entry which is preliminary data.</text>
</comment>
<dbReference type="SMART" id="SM00935">
    <property type="entry name" value="OmpH"/>
    <property type="match status" value="1"/>
</dbReference>